<name>A0AAV7PNQ4_PLEWA</name>
<protein>
    <submittedName>
        <fullName evidence="2">Uncharacterized protein</fullName>
    </submittedName>
</protein>
<dbReference type="AlphaFoldDB" id="A0AAV7PNQ4"/>
<accession>A0AAV7PNQ4</accession>
<reference evidence="2" key="1">
    <citation type="journal article" date="2022" name="bioRxiv">
        <title>Sequencing and chromosome-scale assembly of the giantPleurodeles waltlgenome.</title>
        <authorList>
            <person name="Brown T."/>
            <person name="Elewa A."/>
            <person name="Iarovenko S."/>
            <person name="Subramanian E."/>
            <person name="Araus A.J."/>
            <person name="Petzold A."/>
            <person name="Susuki M."/>
            <person name="Suzuki K.-i.T."/>
            <person name="Hayashi T."/>
            <person name="Toyoda A."/>
            <person name="Oliveira C."/>
            <person name="Osipova E."/>
            <person name="Leigh N.D."/>
            <person name="Simon A."/>
            <person name="Yun M.H."/>
        </authorList>
    </citation>
    <scope>NUCLEOTIDE SEQUENCE</scope>
    <source>
        <strain evidence="2">20211129_DDA</strain>
        <tissue evidence="2">Liver</tissue>
    </source>
</reference>
<gene>
    <name evidence="2" type="ORF">NDU88_008071</name>
</gene>
<comment type="caution">
    <text evidence="2">The sequence shown here is derived from an EMBL/GenBank/DDBJ whole genome shotgun (WGS) entry which is preliminary data.</text>
</comment>
<evidence type="ECO:0000313" key="2">
    <source>
        <dbReference type="EMBL" id="KAJ1129705.1"/>
    </source>
</evidence>
<proteinExistence type="predicted"/>
<feature type="compositionally biased region" description="Polar residues" evidence="1">
    <location>
        <begin position="91"/>
        <end position="105"/>
    </location>
</feature>
<feature type="compositionally biased region" description="Basic and acidic residues" evidence="1">
    <location>
        <begin position="76"/>
        <end position="88"/>
    </location>
</feature>
<sequence>MCRRAASGSGKLLESERVADRDPGAQLLAWCALFFLFSDPFKASAVWMWREHSSGRKKQPSVPRCCAVGVDSEAASARDHRVSPREPGSDCSASGRSQTSAACET</sequence>
<organism evidence="2 3">
    <name type="scientific">Pleurodeles waltl</name>
    <name type="common">Iberian ribbed newt</name>
    <dbReference type="NCBI Taxonomy" id="8319"/>
    <lineage>
        <taxon>Eukaryota</taxon>
        <taxon>Metazoa</taxon>
        <taxon>Chordata</taxon>
        <taxon>Craniata</taxon>
        <taxon>Vertebrata</taxon>
        <taxon>Euteleostomi</taxon>
        <taxon>Amphibia</taxon>
        <taxon>Batrachia</taxon>
        <taxon>Caudata</taxon>
        <taxon>Salamandroidea</taxon>
        <taxon>Salamandridae</taxon>
        <taxon>Pleurodelinae</taxon>
        <taxon>Pleurodeles</taxon>
    </lineage>
</organism>
<feature type="region of interest" description="Disordered" evidence="1">
    <location>
        <begin position="74"/>
        <end position="105"/>
    </location>
</feature>
<dbReference type="EMBL" id="JANPWB010000011">
    <property type="protein sequence ID" value="KAJ1129705.1"/>
    <property type="molecule type" value="Genomic_DNA"/>
</dbReference>
<keyword evidence="3" id="KW-1185">Reference proteome</keyword>
<dbReference type="Proteomes" id="UP001066276">
    <property type="component" value="Chromosome 7"/>
</dbReference>
<evidence type="ECO:0000313" key="3">
    <source>
        <dbReference type="Proteomes" id="UP001066276"/>
    </source>
</evidence>
<evidence type="ECO:0000256" key="1">
    <source>
        <dbReference type="SAM" id="MobiDB-lite"/>
    </source>
</evidence>